<gene>
    <name evidence="11" type="primary">queC</name>
    <name evidence="11" type="ORF">AW08_01793</name>
</gene>
<keyword evidence="7" id="KW-0067">ATP-binding</keyword>
<dbReference type="GO" id="GO:0008616">
    <property type="term" value="P:tRNA queuosine(34) biosynthetic process"/>
    <property type="evidence" value="ECO:0007669"/>
    <property type="project" value="UniProtKB-KW"/>
</dbReference>
<dbReference type="CDD" id="cd01995">
    <property type="entry name" value="QueC-like"/>
    <property type="match status" value="1"/>
</dbReference>
<evidence type="ECO:0000256" key="5">
    <source>
        <dbReference type="ARBA" id="ARBA00022785"/>
    </source>
</evidence>
<keyword evidence="6" id="KW-0862">Zinc</keyword>
<dbReference type="InterPro" id="IPR014729">
    <property type="entry name" value="Rossmann-like_a/b/a_fold"/>
</dbReference>
<evidence type="ECO:0000256" key="9">
    <source>
        <dbReference type="ARBA" id="ARBA00039149"/>
    </source>
</evidence>
<evidence type="ECO:0000256" key="8">
    <source>
        <dbReference type="ARBA" id="ARBA00037993"/>
    </source>
</evidence>
<dbReference type="EMBL" id="JFAX01000008">
    <property type="protein sequence ID" value="EXI67852.1"/>
    <property type="molecule type" value="Genomic_DNA"/>
</dbReference>
<evidence type="ECO:0000256" key="2">
    <source>
        <dbReference type="ARBA" id="ARBA00022598"/>
    </source>
</evidence>
<keyword evidence="12" id="KW-1185">Reference proteome</keyword>
<dbReference type="PIRSF" id="PIRSF006293">
    <property type="entry name" value="ExsB"/>
    <property type="match status" value="1"/>
</dbReference>
<dbReference type="SUPFAM" id="SSF52402">
    <property type="entry name" value="Adenine nucleotide alpha hydrolases-like"/>
    <property type="match status" value="1"/>
</dbReference>
<comment type="pathway">
    <text evidence="1">Purine metabolism; 7-cyano-7-deazaguanine biosynthesis.</text>
</comment>
<evidence type="ECO:0000256" key="3">
    <source>
        <dbReference type="ARBA" id="ARBA00022723"/>
    </source>
</evidence>
<dbReference type="Proteomes" id="UP000020218">
    <property type="component" value="Unassembled WGS sequence"/>
</dbReference>
<dbReference type="Pfam" id="PF06508">
    <property type="entry name" value="QueC"/>
    <property type="match status" value="1"/>
</dbReference>
<reference evidence="11" key="1">
    <citation type="submission" date="2014-02" db="EMBL/GenBank/DDBJ databases">
        <title>Expanding our view of genomic diversity in Candidatus Accumulibacter clades.</title>
        <authorList>
            <person name="Skennerton C.T."/>
            <person name="Barr J.J."/>
            <person name="Slater F.R."/>
            <person name="Bond P.L."/>
            <person name="Tyson G.W."/>
        </authorList>
    </citation>
    <scope>NUCLEOTIDE SEQUENCE [LARGE SCALE GENOMIC DNA]</scope>
</reference>
<dbReference type="EC" id="6.3.4.20" evidence="9"/>
<evidence type="ECO:0000313" key="11">
    <source>
        <dbReference type="EMBL" id="EXI67852.1"/>
    </source>
</evidence>
<protein>
    <recommendedName>
        <fullName evidence="9">7-cyano-7-deazaguanine synthase</fullName>
        <ecNumber evidence="9">6.3.4.20</ecNumber>
    </recommendedName>
</protein>
<organism evidence="11 12">
    <name type="scientific">Candidatus Accumulibacter adjunctus</name>
    <dbReference type="NCBI Taxonomy" id="1454001"/>
    <lineage>
        <taxon>Bacteria</taxon>
        <taxon>Pseudomonadati</taxon>
        <taxon>Pseudomonadota</taxon>
        <taxon>Betaproteobacteria</taxon>
        <taxon>Candidatus Accumulibacter</taxon>
    </lineage>
</organism>
<evidence type="ECO:0000256" key="1">
    <source>
        <dbReference type="ARBA" id="ARBA00005061"/>
    </source>
</evidence>
<dbReference type="AlphaFoldDB" id="A0A011NTE1"/>
<keyword evidence="5" id="KW-0671">Queuosine biosynthesis</keyword>
<evidence type="ECO:0000256" key="7">
    <source>
        <dbReference type="ARBA" id="ARBA00022840"/>
    </source>
</evidence>
<evidence type="ECO:0000256" key="6">
    <source>
        <dbReference type="ARBA" id="ARBA00022833"/>
    </source>
</evidence>
<dbReference type="PATRIC" id="fig|1454001.3.peg.1825"/>
<evidence type="ECO:0000313" key="12">
    <source>
        <dbReference type="Proteomes" id="UP000020218"/>
    </source>
</evidence>
<accession>A0A011NTE1</accession>
<dbReference type="PANTHER" id="PTHR42914:SF1">
    <property type="entry name" value="7-CYANO-7-DEAZAGUANINE SYNTHASE"/>
    <property type="match status" value="1"/>
</dbReference>
<proteinExistence type="inferred from homology"/>
<dbReference type="GO" id="GO:0016874">
    <property type="term" value="F:ligase activity"/>
    <property type="evidence" value="ECO:0007669"/>
    <property type="project" value="UniProtKB-KW"/>
</dbReference>
<name>A0A011NTE1_9PROT</name>
<dbReference type="GO" id="GO:0005524">
    <property type="term" value="F:ATP binding"/>
    <property type="evidence" value="ECO:0007669"/>
    <property type="project" value="UniProtKB-KW"/>
</dbReference>
<evidence type="ECO:0000256" key="4">
    <source>
        <dbReference type="ARBA" id="ARBA00022741"/>
    </source>
</evidence>
<dbReference type="InterPro" id="IPR018317">
    <property type="entry name" value="QueC"/>
</dbReference>
<dbReference type="GO" id="GO:0046872">
    <property type="term" value="F:metal ion binding"/>
    <property type="evidence" value="ECO:0007669"/>
    <property type="project" value="UniProtKB-KW"/>
</dbReference>
<dbReference type="Gene3D" id="3.40.50.620">
    <property type="entry name" value="HUPs"/>
    <property type="match status" value="1"/>
</dbReference>
<evidence type="ECO:0000256" key="10">
    <source>
        <dbReference type="ARBA" id="ARBA00047890"/>
    </source>
</evidence>
<dbReference type="STRING" id="1454001.AW08_01793"/>
<sequence>MALAASEHRVVRLRLADFGGSALTDTSVALPVNGLRPGIPATYVPARNTVMLSLALAWAEVLRSQDVFIGVNAVDYSGYPDCRPEYIAAFERMANLATKAAVEGSALRIHAPLIDLGKAEIIRRGLELGIDYSLTVSCYQADAAGRACGVCDSCRLRRAGFAAAGVADPTPYASRQPPEGHR</sequence>
<comment type="similarity">
    <text evidence="8">Belongs to the QueC family.</text>
</comment>
<comment type="caution">
    <text evidence="11">The sequence shown here is derived from an EMBL/GenBank/DDBJ whole genome shotgun (WGS) entry which is preliminary data.</text>
</comment>
<keyword evidence="2 11" id="KW-0436">Ligase</keyword>
<keyword evidence="3" id="KW-0479">Metal-binding</keyword>
<keyword evidence="4" id="KW-0547">Nucleotide-binding</keyword>
<dbReference type="PANTHER" id="PTHR42914">
    <property type="entry name" value="7-CYANO-7-DEAZAGUANINE SYNTHASE"/>
    <property type="match status" value="1"/>
</dbReference>
<comment type="catalytic activity">
    <reaction evidence="10">
        <text>7-carboxy-7-carbaguanine + NH4(+) + 2 ATP = 7-cyano-7-carbaguanine + 2 AMP + 2 diphosphate + 2 H(+)</text>
        <dbReference type="Rhea" id="RHEA:27982"/>
        <dbReference type="ChEBI" id="CHEBI:15378"/>
        <dbReference type="ChEBI" id="CHEBI:28938"/>
        <dbReference type="ChEBI" id="CHEBI:30616"/>
        <dbReference type="ChEBI" id="CHEBI:33019"/>
        <dbReference type="ChEBI" id="CHEBI:45075"/>
        <dbReference type="ChEBI" id="CHEBI:61036"/>
        <dbReference type="ChEBI" id="CHEBI:456215"/>
        <dbReference type="EC" id="6.3.4.20"/>
    </reaction>
</comment>